<feature type="transmembrane region" description="Helical" evidence="6">
    <location>
        <begin position="413"/>
        <end position="433"/>
    </location>
</feature>
<organism evidence="7 8">
    <name type="scientific">Ectobacillus funiculus</name>
    <dbReference type="NCBI Taxonomy" id="137993"/>
    <lineage>
        <taxon>Bacteria</taxon>
        <taxon>Bacillati</taxon>
        <taxon>Bacillota</taxon>
        <taxon>Bacilli</taxon>
        <taxon>Bacillales</taxon>
        <taxon>Bacillaceae</taxon>
        <taxon>Ectobacillus</taxon>
    </lineage>
</organism>
<dbReference type="PANTHER" id="PTHR22550:SF5">
    <property type="entry name" value="LEUCINE ZIPPER PROTEIN 4"/>
    <property type="match status" value="1"/>
</dbReference>
<name>A0ABV5WAR6_9BACI</name>
<evidence type="ECO:0000313" key="8">
    <source>
        <dbReference type="Proteomes" id="UP001589609"/>
    </source>
</evidence>
<accession>A0ABV5WAR6</accession>
<evidence type="ECO:0000256" key="1">
    <source>
        <dbReference type="ARBA" id="ARBA00004141"/>
    </source>
</evidence>
<proteinExistence type="inferred from homology"/>
<evidence type="ECO:0000256" key="3">
    <source>
        <dbReference type="ARBA" id="ARBA00023136"/>
    </source>
</evidence>
<dbReference type="PIRSF" id="PIRSF005690">
    <property type="entry name" value="GerBA"/>
    <property type="match status" value="1"/>
</dbReference>
<sequence>MKLFKGFGHQKEENKPAEGERTNHTPIPLDENLVSNMKKIRAAFAKSSDIVIREVVVGNKYKRRLVLIYTDGLVNTQVIDESILEPLTVHMEEKFDDIQTQSAEKVFQFLYTSVVASGGIKSVKDFSELFLEILSGNTVILTEDYHKALSISTPGWRDRGVGETEVQNVIRGSREAFSETIRTNTALVRRRIKDENLCCEQQILGRKTKTTIAIMYIQGVAEEGVIQEVKERLSRIDIDGILESGYIEEMIQDESLTPFPTVYNTERPDVVAANLLEGRVAILVDGTPFVLLVPVIFGQFFQAPEDYYQRPDIATLIRIIRYASFFISLLGPSLYIAVTTFHQEMLPTQLLISLAAQREGVPFPAFVEAFVMEVTFEILREAGIRMPRPMGQATSIVGALVIGQSAVEAGFISAAMVIVVSVTAISNFVFPAYDMAIAIRMLRFVMMLFAASFGLFGITMALLALILHLCSLRSFGVPYMSTFAPFDSASQRDMILRAPLWSMRKRPSMLTKRNKIRNTTPKPEKPGPTD</sequence>
<keyword evidence="8" id="KW-1185">Reference proteome</keyword>
<dbReference type="InterPro" id="IPR050768">
    <property type="entry name" value="UPF0353/GerABKA_families"/>
</dbReference>
<protein>
    <submittedName>
        <fullName evidence="7">Spore germination protein</fullName>
    </submittedName>
</protein>
<feature type="region of interest" description="Disordered" evidence="5">
    <location>
        <begin position="1"/>
        <end position="28"/>
    </location>
</feature>
<comment type="caution">
    <text evidence="7">The sequence shown here is derived from an EMBL/GenBank/DDBJ whole genome shotgun (WGS) entry which is preliminary data.</text>
</comment>
<keyword evidence="6" id="KW-0812">Transmembrane</keyword>
<comment type="subcellular location">
    <subcellularLocation>
        <location evidence="4">Cell membrane</location>
    </subcellularLocation>
    <subcellularLocation>
        <location evidence="1">Membrane</location>
        <topology evidence="1">Multi-pass membrane protein</topology>
    </subcellularLocation>
</comment>
<evidence type="ECO:0000256" key="4">
    <source>
        <dbReference type="PIRNR" id="PIRNR005690"/>
    </source>
</evidence>
<comment type="similarity">
    <text evidence="2 4">Belongs to the GerABKA family.</text>
</comment>
<reference evidence="7 8" key="1">
    <citation type="submission" date="2024-09" db="EMBL/GenBank/DDBJ databases">
        <authorList>
            <person name="Sun Q."/>
            <person name="Mori K."/>
        </authorList>
    </citation>
    <scope>NUCLEOTIDE SEQUENCE [LARGE SCALE GENOMIC DNA]</scope>
    <source>
        <strain evidence="7 8">JCM 11201</strain>
    </source>
</reference>
<dbReference type="EMBL" id="JBHMAF010000010">
    <property type="protein sequence ID" value="MFB9757373.1"/>
    <property type="molecule type" value="Genomic_DNA"/>
</dbReference>
<dbReference type="Proteomes" id="UP001589609">
    <property type="component" value="Unassembled WGS sequence"/>
</dbReference>
<keyword evidence="6" id="KW-1133">Transmembrane helix</keyword>
<keyword evidence="3 4" id="KW-0472">Membrane</keyword>
<dbReference type="Pfam" id="PF03323">
    <property type="entry name" value="GerA"/>
    <property type="match status" value="1"/>
</dbReference>
<dbReference type="RefSeq" id="WP_379947685.1">
    <property type="nucleotide sequence ID" value="NZ_JBHMAF010000010.1"/>
</dbReference>
<feature type="transmembrane region" description="Helical" evidence="6">
    <location>
        <begin position="280"/>
        <end position="301"/>
    </location>
</feature>
<dbReference type="PANTHER" id="PTHR22550">
    <property type="entry name" value="SPORE GERMINATION PROTEIN"/>
    <property type="match status" value="1"/>
</dbReference>
<evidence type="ECO:0000256" key="5">
    <source>
        <dbReference type="SAM" id="MobiDB-lite"/>
    </source>
</evidence>
<evidence type="ECO:0000313" key="7">
    <source>
        <dbReference type="EMBL" id="MFB9757373.1"/>
    </source>
</evidence>
<gene>
    <name evidence="7" type="ORF">ACFFMS_02280</name>
</gene>
<feature type="transmembrane region" description="Helical" evidence="6">
    <location>
        <begin position="445"/>
        <end position="469"/>
    </location>
</feature>
<feature type="transmembrane region" description="Helical" evidence="6">
    <location>
        <begin position="322"/>
        <end position="341"/>
    </location>
</feature>
<evidence type="ECO:0000256" key="2">
    <source>
        <dbReference type="ARBA" id="ARBA00005278"/>
    </source>
</evidence>
<evidence type="ECO:0000256" key="6">
    <source>
        <dbReference type="SAM" id="Phobius"/>
    </source>
</evidence>
<feature type="compositionally biased region" description="Basic and acidic residues" evidence="5">
    <location>
        <begin position="9"/>
        <end position="23"/>
    </location>
</feature>
<dbReference type="InterPro" id="IPR004995">
    <property type="entry name" value="Spore_Ger"/>
</dbReference>